<dbReference type="AlphaFoldDB" id="A0A2N7JYF9"/>
<accession>A0A2N7JYF9</accession>
<gene>
    <name evidence="1" type="ORF">BCT49_13875</name>
</gene>
<organism evidence="1 2">
    <name type="scientific">Vibrio lentus</name>
    <dbReference type="NCBI Taxonomy" id="136468"/>
    <lineage>
        <taxon>Bacteria</taxon>
        <taxon>Pseudomonadati</taxon>
        <taxon>Pseudomonadota</taxon>
        <taxon>Gammaproteobacteria</taxon>
        <taxon>Vibrionales</taxon>
        <taxon>Vibrionaceae</taxon>
        <taxon>Vibrio</taxon>
    </lineage>
</organism>
<dbReference type="Proteomes" id="UP000235406">
    <property type="component" value="Unassembled WGS sequence"/>
</dbReference>
<protein>
    <submittedName>
        <fullName evidence="1">Uncharacterized protein</fullName>
    </submittedName>
</protein>
<evidence type="ECO:0000313" key="2">
    <source>
        <dbReference type="Proteomes" id="UP000235406"/>
    </source>
</evidence>
<proteinExistence type="predicted"/>
<dbReference type="EMBL" id="MCZK01000155">
    <property type="protein sequence ID" value="PMM65467.1"/>
    <property type="molecule type" value="Genomic_DNA"/>
</dbReference>
<comment type="caution">
    <text evidence="1">The sequence shown here is derived from an EMBL/GenBank/DDBJ whole genome shotgun (WGS) entry which is preliminary data.</text>
</comment>
<sequence>MISKIANDTNVKEMCLNKGMENKELDANLECLAYQKVRDNRGISLVKAIDSDLREVRVQEIKWPPVNHY</sequence>
<dbReference type="OrthoDB" id="5879117at2"/>
<name>A0A2N7JYF9_9VIBR</name>
<evidence type="ECO:0000313" key="1">
    <source>
        <dbReference type="EMBL" id="PMM65467.1"/>
    </source>
</evidence>
<dbReference type="RefSeq" id="WP_102437438.1">
    <property type="nucleotide sequence ID" value="NZ_CAWNVI010000155.1"/>
</dbReference>
<reference evidence="2" key="1">
    <citation type="submission" date="2016-07" db="EMBL/GenBank/DDBJ databases">
        <title>Nontailed viruses are major unrecognized killers of bacteria in the ocean.</title>
        <authorList>
            <person name="Kauffman K."/>
            <person name="Hussain F."/>
            <person name="Yang J."/>
            <person name="Arevalo P."/>
            <person name="Brown J."/>
            <person name="Cutler M."/>
            <person name="Kelly L."/>
            <person name="Polz M.F."/>
        </authorList>
    </citation>
    <scope>NUCLEOTIDE SEQUENCE [LARGE SCALE GENOMIC DNA]</scope>
    <source>
        <strain evidence="2">10N.261.46.F8</strain>
    </source>
</reference>